<dbReference type="Proteomes" id="UP000606786">
    <property type="component" value="Unassembled WGS sequence"/>
</dbReference>
<comment type="caution">
    <text evidence="1">The sequence shown here is derived from an EMBL/GenBank/DDBJ whole genome shotgun (WGS) entry which is preliminary data.</text>
</comment>
<keyword evidence="2" id="KW-1185">Reference proteome</keyword>
<protein>
    <submittedName>
        <fullName evidence="1">(Mediterranean fruit fly) hypothetical protein</fullName>
    </submittedName>
</protein>
<sequence length="129" mass="14355">MYVCMIKYLQTLMILSLERSRANLLPQISSSSRLWVDGWVVGGECVDNFVCICILFHFFPSPASSSNVISTESLANSLTTSISFQTLVIINCHQIPVKGNPLAALPRLLKIYRQHALVVDILTTDVEMP</sequence>
<reference evidence="1" key="1">
    <citation type="submission" date="2020-11" db="EMBL/GenBank/DDBJ databases">
        <authorList>
            <person name="Whitehead M."/>
        </authorList>
    </citation>
    <scope>NUCLEOTIDE SEQUENCE</scope>
    <source>
        <strain evidence="1">EGII</strain>
    </source>
</reference>
<name>A0A811UVM6_CERCA</name>
<gene>
    <name evidence="1" type="ORF">CCAP1982_LOCUS10862</name>
</gene>
<evidence type="ECO:0000313" key="2">
    <source>
        <dbReference type="Proteomes" id="UP000606786"/>
    </source>
</evidence>
<proteinExistence type="predicted"/>
<dbReference type="EMBL" id="CAJHJT010000034">
    <property type="protein sequence ID" value="CAD7002368.1"/>
    <property type="molecule type" value="Genomic_DNA"/>
</dbReference>
<accession>A0A811UVM6</accession>
<organism evidence="1 2">
    <name type="scientific">Ceratitis capitata</name>
    <name type="common">Mediterranean fruit fly</name>
    <name type="synonym">Tephritis capitata</name>
    <dbReference type="NCBI Taxonomy" id="7213"/>
    <lineage>
        <taxon>Eukaryota</taxon>
        <taxon>Metazoa</taxon>
        <taxon>Ecdysozoa</taxon>
        <taxon>Arthropoda</taxon>
        <taxon>Hexapoda</taxon>
        <taxon>Insecta</taxon>
        <taxon>Pterygota</taxon>
        <taxon>Neoptera</taxon>
        <taxon>Endopterygota</taxon>
        <taxon>Diptera</taxon>
        <taxon>Brachycera</taxon>
        <taxon>Muscomorpha</taxon>
        <taxon>Tephritoidea</taxon>
        <taxon>Tephritidae</taxon>
        <taxon>Ceratitis</taxon>
        <taxon>Ceratitis</taxon>
    </lineage>
</organism>
<evidence type="ECO:0000313" key="1">
    <source>
        <dbReference type="EMBL" id="CAD7002368.1"/>
    </source>
</evidence>
<dbReference type="AlphaFoldDB" id="A0A811UVM6"/>